<gene>
    <name evidence="1" type="ORF">AsFPU1_2030</name>
</gene>
<protein>
    <submittedName>
        <fullName evidence="1">CHRD domain-containing protein</fullName>
    </submittedName>
</protein>
<proteinExistence type="predicted"/>
<organism evidence="1 2">
    <name type="scientific">Aphanothece sacrum FPU1</name>
    <dbReference type="NCBI Taxonomy" id="1920663"/>
    <lineage>
        <taxon>Bacteria</taxon>
        <taxon>Bacillati</taxon>
        <taxon>Cyanobacteriota</taxon>
        <taxon>Cyanophyceae</taxon>
        <taxon>Oscillatoriophycideae</taxon>
        <taxon>Chroococcales</taxon>
        <taxon>Aphanothecaceae</taxon>
        <taxon>Aphanothece</taxon>
    </lineage>
</organism>
<evidence type="ECO:0000313" key="1">
    <source>
        <dbReference type="EMBL" id="GBF80626.1"/>
    </source>
</evidence>
<keyword evidence="2" id="KW-1185">Reference proteome</keyword>
<sequence length="237" mass="26003">MQPTIKQILLIVVAMLVYLTVMLTAATAQDTQMISPSKDNTLVENLMGSLSNGAGQRFFVGRTNQGTDNIRRGVIAFDIAKSIPKGSKITEVNLTLTLERTPGGKQSIKLHRLLQNWGEGKSSHQGGKGGKATSGEVTWIYTFYDTQSWSNQGGYFSDIVSGIQVVDDVGVYVWKSTPKMVADVQDWLDFPQSNFGWLLLGNEITPGTVKGFASRESKEHLAQPKLMVMYVKPSSIL</sequence>
<dbReference type="EMBL" id="BDQK01000009">
    <property type="protein sequence ID" value="GBF80626.1"/>
    <property type="molecule type" value="Genomic_DNA"/>
</dbReference>
<dbReference type="OrthoDB" id="9154498at2"/>
<comment type="caution">
    <text evidence="1">The sequence shown here is derived from an EMBL/GenBank/DDBJ whole genome shotgun (WGS) entry which is preliminary data.</text>
</comment>
<evidence type="ECO:0000313" key="2">
    <source>
        <dbReference type="Proteomes" id="UP000287247"/>
    </source>
</evidence>
<dbReference type="RefSeq" id="WP_124972312.1">
    <property type="nucleotide sequence ID" value="NZ_BDQK01000009.1"/>
</dbReference>
<dbReference type="NCBIfam" id="NF033679">
    <property type="entry name" value="DNRLRE_dom"/>
    <property type="match status" value="1"/>
</dbReference>
<dbReference type="Proteomes" id="UP000287247">
    <property type="component" value="Unassembled WGS sequence"/>
</dbReference>
<name>A0A401IHE3_APHSA</name>
<dbReference type="AlphaFoldDB" id="A0A401IHE3"/>
<reference evidence="2" key="1">
    <citation type="submission" date="2017-05" db="EMBL/GenBank/DDBJ databases">
        <title>Physiological properties and genetic analysis related to exopolysaccharide production of fresh-water unicellular cyanobacterium Aphanothece sacrum, Suizenji Nori, that has been cultured as a food source in Japan.</title>
        <authorList>
            <person name="Kanesaki Y."/>
            <person name="Yoshikawa S."/>
            <person name="Ohki K."/>
        </authorList>
    </citation>
    <scope>NUCLEOTIDE SEQUENCE [LARGE SCALE GENOMIC DNA]</scope>
    <source>
        <strain evidence="2">FPU1</strain>
    </source>
</reference>
<accession>A0A401IHE3</accession>